<keyword evidence="3" id="KW-1185">Reference proteome</keyword>
<gene>
    <name evidence="2" type="ORF">V6N12_001249</name>
</gene>
<reference evidence="2 3" key="1">
    <citation type="journal article" date="2024" name="G3 (Bethesda)">
        <title>Genome assembly of Hibiscus sabdariffa L. provides insights into metabolisms of medicinal natural products.</title>
        <authorList>
            <person name="Kim T."/>
        </authorList>
    </citation>
    <scope>NUCLEOTIDE SEQUENCE [LARGE SCALE GENOMIC DNA]</scope>
    <source>
        <strain evidence="2">TK-2024</strain>
        <tissue evidence="2">Old leaves</tissue>
    </source>
</reference>
<sequence length="142" mass="16205">MAKNLITKTALIEDLDRFTRNREFYRRVGRAWKRGYLLHGPPGAGKSSLVAAMANYLKFDVYDMDLKEIQCNSDLRRLLLGTGNRSIILVEGIDTSLDSAEGGYFIWYAKLQGRKDNSVHNQSQEPYRSDAIKTRTHGCVFK</sequence>
<evidence type="ECO:0000313" key="3">
    <source>
        <dbReference type="Proteomes" id="UP001472677"/>
    </source>
</evidence>
<dbReference type="EMBL" id="JBBPBM010000065">
    <property type="protein sequence ID" value="KAK8515089.1"/>
    <property type="molecule type" value="Genomic_DNA"/>
</dbReference>
<feature type="domain" description="ATPase AAA-type core" evidence="1">
    <location>
        <begin position="36"/>
        <end position="100"/>
    </location>
</feature>
<organism evidence="2 3">
    <name type="scientific">Hibiscus sabdariffa</name>
    <name type="common">roselle</name>
    <dbReference type="NCBI Taxonomy" id="183260"/>
    <lineage>
        <taxon>Eukaryota</taxon>
        <taxon>Viridiplantae</taxon>
        <taxon>Streptophyta</taxon>
        <taxon>Embryophyta</taxon>
        <taxon>Tracheophyta</taxon>
        <taxon>Spermatophyta</taxon>
        <taxon>Magnoliopsida</taxon>
        <taxon>eudicotyledons</taxon>
        <taxon>Gunneridae</taxon>
        <taxon>Pentapetalae</taxon>
        <taxon>rosids</taxon>
        <taxon>malvids</taxon>
        <taxon>Malvales</taxon>
        <taxon>Malvaceae</taxon>
        <taxon>Malvoideae</taxon>
        <taxon>Hibiscus</taxon>
    </lineage>
</organism>
<accession>A0ABR2C6R8</accession>
<evidence type="ECO:0000259" key="1">
    <source>
        <dbReference type="Pfam" id="PF00004"/>
    </source>
</evidence>
<dbReference type="PANTHER" id="PTHR23070">
    <property type="entry name" value="BCS1 AAA-TYPE ATPASE"/>
    <property type="match status" value="1"/>
</dbReference>
<dbReference type="InterPro" id="IPR050747">
    <property type="entry name" value="Mitochondrial_chaperone_BCS1"/>
</dbReference>
<comment type="caution">
    <text evidence="2">The sequence shown here is derived from an EMBL/GenBank/DDBJ whole genome shotgun (WGS) entry which is preliminary data.</text>
</comment>
<evidence type="ECO:0000313" key="2">
    <source>
        <dbReference type="EMBL" id="KAK8515089.1"/>
    </source>
</evidence>
<proteinExistence type="predicted"/>
<dbReference type="Gene3D" id="3.40.50.300">
    <property type="entry name" value="P-loop containing nucleotide triphosphate hydrolases"/>
    <property type="match status" value="1"/>
</dbReference>
<name>A0ABR2C6R8_9ROSI</name>
<dbReference type="Pfam" id="PF00004">
    <property type="entry name" value="AAA"/>
    <property type="match status" value="1"/>
</dbReference>
<dbReference type="InterPro" id="IPR027417">
    <property type="entry name" value="P-loop_NTPase"/>
</dbReference>
<dbReference type="Proteomes" id="UP001472677">
    <property type="component" value="Unassembled WGS sequence"/>
</dbReference>
<protein>
    <recommendedName>
        <fullName evidence="1">ATPase AAA-type core domain-containing protein</fullName>
    </recommendedName>
</protein>
<dbReference type="InterPro" id="IPR003959">
    <property type="entry name" value="ATPase_AAA_core"/>
</dbReference>
<dbReference type="SUPFAM" id="SSF52540">
    <property type="entry name" value="P-loop containing nucleoside triphosphate hydrolases"/>
    <property type="match status" value="1"/>
</dbReference>